<feature type="transmembrane region" description="Helical" evidence="19">
    <location>
        <begin position="176"/>
        <end position="195"/>
    </location>
</feature>
<dbReference type="PANTHER" id="PTHR46382">
    <property type="entry name" value="PHOSPHATIDATE CYTIDYLYLTRANSFERASE"/>
    <property type="match status" value="1"/>
</dbReference>
<evidence type="ECO:0000256" key="10">
    <source>
        <dbReference type="ARBA" id="ARBA00022679"/>
    </source>
</evidence>
<feature type="transmembrane region" description="Helical" evidence="19">
    <location>
        <begin position="133"/>
        <end position="155"/>
    </location>
</feature>
<dbReference type="Proteomes" id="UP000261212">
    <property type="component" value="Unassembled WGS sequence"/>
</dbReference>
<feature type="transmembrane region" description="Helical" evidence="19">
    <location>
        <begin position="57"/>
        <end position="90"/>
    </location>
</feature>
<comment type="pathway">
    <text evidence="3 18">Phospholipid metabolism; CDP-diacylglycerol biosynthesis; CDP-diacylglycerol from sn-glycerol 3-phosphate: step 3/3.</text>
</comment>
<evidence type="ECO:0000256" key="19">
    <source>
        <dbReference type="SAM" id="Phobius"/>
    </source>
</evidence>
<dbReference type="InterPro" id="IPR000374">
    <property type="entry name" value="PC_trans"/>
</dbReference>
<evidence type="ECO:0000256" key="11">
    <source>
        <dbReference type="ARBA" id="ARBA00022692"/>
    </source>
</evidence>
<keyword evidence="11 18" id="KW-0812">Transmembrane</keyword>
<dbReference type="GO" id="GO:0004605">
    <property type="term" value="F:phosphatidate cytidylyltransferase activity"/>
    <property type="evidence" value="ECO:0007669"/>
    <property type="project" value="UniProtKB-EC"/>
</dbReference>
<keyword evidence="17" id="KW-1208">Phospholipid metabolism</keyword>
<dbReference type="GO" id="GO:0005886">
    <property type="term" value="C:plasma membrane"/>
    <property type="evidence" value="ECO:0007669"/>
    <property type="project" value="UniProtKB-SubCell"/>
</dbReference>
<keyword evidence="13 19" id="KW-1133">Transmembrane helix</keyword>
<evidence type="ECO:0000256" key="18">
    <source>
        <dbReference type="RuleBase" id="RU003938"/>
    </source>
</evidence>
<dbReference type="GeneID" id="98000083"/>
<comment type="caution">
    <text evidence="20">The sequence shown here is derived from an EMBL/GenBank/DDBJ whole genome shotgun (WGS) entry which is preliminary data.</text>
</comment>
<evidence type="ECO:0000256" key="12">
    <source>
        <dbReference type="ARBA" id="ARBA00022695"/>
    </source>
</evidence>
<feature type="transmembrane region" description="Helical" evidence="19">
    <location>
        <begin position="102"/>
        <end position="121"/>
    </location>
</feature>
<dbReference type="GO" id="GO:0016024">
    <property type="term" value="P:CDP-diacylglycerol biosynthetic process"/>
    <property type="evidence" value="ECO:0007669"/>
    <property type="project" value="UniProtKB-UniPathway"/>
</dbReference>
<evidence type="ECO:0000256" key="16">
    <source>
        <dbReference type="ARBA" id="ARBA00023209"/>
    </source>
</evidence>
<gene>
    <name evidence="20" type="ORF">DW687_09930</name>
</gene>
<comment type="similarity">
    <text evidence="5 18">Belongs to the CDS family.</text>
</comment>
<evidence type="ECO:0000256" key="6">
    <source>
        <dbReference type="ARBA" id="ARBA00012487"/>
    </source>
</evidence>
<evidence type="ECO:0000256" key="14">
    <source>
        <dbReference type="ARBA" id="ARBA00023098"/>
    </source>
</evidence>
<protein>
    <recommendedName>
        <fullName evidence="7 18">Phosphatidate cytidylyltransferase</fullName>
        <ecNumber evidence="6 18">2.7.7.41</ecNumber>
    </recommendedName>
</protein>
<dbReference type="PROSITE" id="PS01315">
    <property type="entry name" value="CDS"/>
    <property type="match status" value="1"/>
</dbReference>
<evidence type="ECO:0000256" key="5">
    <source>
        <dbReference type="ARBA" id="ARBA00010185"/>
    </source>
</evidence>
<reference evidence="20 21" key="1">
    <citation type="submission" date="2018-08" db="EMBL/GenBank/DDBJ databases">
        <title>A genome reference for cultivated species of the human gut microbiota.</title>
        <authorList>
            <person name="Zou Y."/>
            <person name="Xue W."/>
            <person name="Luo G."/>
        </authorList>
    </citation>
    <scope>NUCLEOTIDE SEQUENCE [LARGE SCALE GENOMIC DNA]</scope>
    <source>
        <strain evidence="20 21">AM25-6</strain>
    </source>
</reference>
<keyword evidence="12 18" id="KW-0548">Nucleotidyltransferase</keyword>
<evidence type="ECO:0000256" key="1">
    <source>
        <dbReference type="ARBA" id="ARBA00001698"/>
    </source>
</evidence>
<dbReference type="PANTHER" id="PTHR46382:SF1">
    <property type="entry name" value="PHOSPHATIDATE CYTIDYLYLTRANSFERASE"/>
    <property type="match status" value="1"/>
</dbReference>
<evidence type="ECO:0000256" key="3">
    <source>
        <dbReference type="ARBA" id="ARBA00005119"/>
    </source>
</evidence>
<feature type="transmembrane region" description="Helical" evidence="19">
    <location>
        <begin position="12"/>
        <end position="37"/>
    </location>
</feature>
<evidence type="ECO:0000256" key="2">
    <source>
        <dbReference type="ARBA" id="ARBA00004651"/>
    </source>
</evidence>
<dbReference type="UniPathway" id="UPA00557">
    <property type="reaction ID" value="UER00614"/>
</dbReference>
<name>A0A3E3DXB5_9FIRM</name>
<organism evidence="20 21">
    <name type="scientific">Anaerofustis stercorihominis</name>
    <dbReference type="NCBI Taxonomy" id="214853"/>
    <lineage>
        <taxon>Bacteria</taxon>
        <taxon>Bacillati</taxon>
        <taxon>Bacillota</taxon>
        <taxon>Clostridia</taxon>
        <taxon>Eubacteriales</taxon>
        <taxon>Eubacteriaceae</taxon>
        <taxon>Anaerofustis</taxon>
    </lineage>
</organism>
<keyword evidence="15 19" id="KW-0472">Membrane</keyword>
<evidence type="ECO:0000256" key="15">
    <source>
        <dbReference type="ARBA" id="ARBA00023136"/>
    </source>
</evidence>
<keyword evidence="14" id="KW-0443">Lipid metabolism</keyword>
<feature type="transmembrane region" description="Helical" evidence="19">
    <location>
        <begin position="254"/>
        <end position="272"/>
    </location>
</feature>
<proteinExistence type="inferred from homology"/>
<evidence type="ECO:0000256" key="7">
    <source>
        <dbReference type="ARBA" id="ARBA00019373"/>
    </source>
</evidence>
<sequence>MAKRLISSLIMILLLIIAIIIGNKAFFALAFFLNIMSLYEYINVIDDNGKNLDLSKIIYILSGTLLLIFSFVNFNLVIPSIPIMIILISMINILDKKFDADTTIYSIFGLIYISLILSFMVLMLSKMNNAEGLALIIFAEVITIATDSAAYLFGIKFGKHKLCPKISPKKSIEGSIAGLVFGILSGIILHFIFINYNIIDISLIDCIIMATINSILSQFGDLTASMVKRKFDVKDYGWIIPGHGGVLDRIDGTLFSLAGTFFYVYIVLNMFTF</sequence>
<dbReference type="Pfam" id="PF01148">
    <property type="entry name" value="CTP_transf_1"/>
    <property type="match status" value="1"/>
</dbReference>
<dbReference type="EMBL" id="QUSM01000006">
    <property type="protein sequence ID" value="RGD73348.1"/>
    <property type="molecule type" value="Genomic_DNA"/>
</dbReference>
<evidence type="ECO:0000256" key="8">
    <source>
        <dbReference type="ARBA" id="ARBA00022475"/>
    </source>
</evidence>
<comment type="subcellular location">
    <subcellularLocation>
        <location evidence="2">Cell membrane</location>
        <topology evidence="2">Multi-pass membrane protein</topology>
    </subcellularLocation>
</comment>
<dbReference type="AlphaFoldDB" id="A0A3E3DXB5"/>
<comment type="catalytic activity">
    <reaction evidence="1 18">
        <text>a 1,2-diacyl-sn-glycero-3-phosphate + CTP + H(+) = a CDP-1,2-diacyl-sn-glycerol + diphosphate</text>
        <dbReference type="Rhea" id="RHEA:16229"/>
        <dbReference type="ChEBI" id="CHEBI:15378"/>
        <dbReference type="ChEBI" id="CHEBI:33019"/>
        <dbReference type="ChEBI" id="CHEBI:37563"/>
        <dbReference type="ChEBI" id="CHEBI:58332"/>
        <dbReference type="ChEBI" id="CHEBI:58608"/>
        <dbReference type="EC" id="2.7.7.41"/>
    </reaction>
</comment>
<dbReference type="RefSeq" id="WP_039945015.1">
    <property type="nucleotide sequence ID" value="NZ_CABKNJ010000002.1"/>
</dbReference>
<evidence type="ECO:0000313" key="21">
    <source>
        <dbReference type="Proteomes" id="UP000261212"/>
    </source>
</evidence>
<evidence type="ECO:0000256" key="13">
    <source>
        <dbReference type="ARBA" id="ARBA00022989"/>
    </source>
</evidence>
<feature type="transmembrane region" description="Helical" evidence="19">
    <location>
        <begin position="201"/>
        <end position="220"/>
    </location>
</feature>
<evidence type="ECO:0000313" key="20">
    <source>
        <dbReference type="EMBL" id="RGD73348.1"/>
    </source>
</evidence>
<dbReference type="EC" id="2.7.7.41" evidence="6 18"/>
<comment type="pathway">
    <text evidence="4">Lipid metabolism.</text>
</comment>
<keyword evidence="16" id="KW-0594">Phospholipid biosynthesis</keyword>
<evidence type="ECO:0000256" key="17">
    <source>
        <dbReference type="ARBA" id="ARBA00023264"/>
    </source>
</evidence>
<keyword evidence="8" id="KW-1003">Cell membrane</keyword>
<evidence type="ECO:0000256" key="4">
    <source>
        <dbReference type="ARBA" id="ARBA00005189"/>
    </source>
</evidence>
<keyword evidence="10 18" id="KW-0808">Transferase</keyword>
<evidence type="ECO:0000256" key="9">
    <source>
        <dbReference type="ARBA" id="ARBA00022516"/>
    </source>
</evidence>
<accession>A0A3E3DXB5</accession>
<keyword evidence="9" id="KW-0444">Lipid biosynthesis</keyword>